<dbReference type="AlphaFoldDB" id="A0AA39FWR4"/>
<feature type="domain" description="PML C-terminal" evidence="1">
    <location>
        <begin position="289"/>
        <end position="348"/>
    </location>
</feature>
<evidence type="ECO:0000313" key="3">
    <source>
        <dbReference type="Proteomes" id="UP001168990"/>
    </source>
</evidence>
<keyword evidence="3" id="KW-1185">Reference proteome</keyword>
<comment type="caution">
    <text evidence="2">The sequence shown here is derived from an EMBL/GenBank/DDBJ whole genome shotgun (WGS) entry which is preliminary data.</text>
</comment>
<reference evidence="2" key="1">
    <citation type="journal article" date="2023" name="bioRxiv">
        <title>Scaffold-level genome assemblies of two parasitoid biocontrol wasps reveal the parthenogenesis mechanism and an associated novel virus.</title>
        <authorList>
            <person name="Inwood S."/>
            <person name="Skelly J."/>
            <person name="Guhlin J."/>
            <person name="Harrop T."/>
            <person name="Goldson S."/>
            <person name="Dearden P."/>
        </authorList>
    </citation>
    <scope>NUCLEOTIDE SEQUENCE</scope>
    <source>
        <strain evidence="2">Irish</strain>
        <tissue evidence="2">Whole body</tissue>
    </source>
</reference>
<dbReference type="Gene3D" id="3.30.420.10">
    <property type="entry name" value="Ribonuclease H-like superfamily/Ribonuclease H"/>
    <property type="match status" value="1"/>
</dbReference>
<evidence type="ECO:0000313" key="2">
    <source>
        <dbReference type="EMBL" id="KAK0177088.1"/>
    </source>
</evidence>
<gene>
    <name evidence="2" type="ORF">PV328_001167</name>
</gene>
<dbReference type="InterPro" id="IPR057617">
    <property type="entry name" value="PML_C"/>
</dbReference>
<organism evidence="2 3">
    <name type="scientific">Microctonus aethiopoides</name>
    <dbReference type="NCBI Taxonomy" id="144406"/>
    <lineage>
        <taxon>Eukaryota</taxon>
        <taxon>Metazoa</taxon>
        <taxon>Ecdysozoa</taxon>
        <taxon>Arthropoda</taxon>
        <taxon>Hexapoda</taxon>
        <taxon>Insecta</taxon>
        <taxon>Pterygota</taxon>
        <taxon>Neoptera</taxon>
        <taxon>Endopterygota</taxon>
        <taxon>Hymenoptera</taxon>
        <taxon>Apocrita</taxon>
        <taxon>Ichneumonoidea</taxon>
        <taxon>Braconidae</taxon>
        <taxon>Euphorinae</taxon>
        <taxon>Microctonus</taxon>
    </lineage>
</organism>
<sequence>MSKQLYAIKKIPKAAIEYLLYCFNNALRANEGSVEFTKAAILKIVPHAFGEHDSCGSWCNYASNPEAFRHKYLPGGKPLTGDELKTSILPIFKQAADNAEKLAPRGSSQINENCNAVITSKAPKAKYYSDSSSSDFRVAAGITQVNLGRNYINNVISTLHLSPLKNKSLLYRIRRDEKRKKINSLIKTVEFKKKRRILFRNRQKLNASAEAREGITYQSNSEIDIVKRAITGFIAFLESISSSVMLAAHNGLKFDAPRILTLIKHVDLLREFQSIADKKNDGSKQQCGVSVNIITKIAKAGISMCLLQKTYRNNGFEGLKILLSQSINQKPRVTARIMTMMAIQKKLHELIIACFLHNEFGARLDSNVDFSEKVEDAMNSKKHLDNTLASEVETNRWARRNVLFNTITSDNLTEFPELTERELKIFFTGSYQMSQAVSYLAEVVNDDGIITLQYVKITPSIIKTQPLYTIFLMLDCKVETSSFMLGY</sequence>
<proteinExistence type="predicted"/>
<dbReference type="EMBL" id="JAQQBS010000001">
    <property type="protein sequence ID" value="KAK0177088.1"/>
    <property type="molecule type" value="Genomic_DNA"/>
</dbReference>
<accession>A0AA39FWR4</accession>
<dbReference type="Proteomes" id="UP001168990">
    <property type="component" value="Unassembled WGS sequence"/>
</dbReference>
<dbReference type="InterPro" id="IPR036397">
    <property type="entry name" value="RNaseH_sf"/>
</dbReference>
<name>A0AA39FWR4_9HYME</name>
<evidence type="ECO:0000259" key="1">
    <source>
        <dbReference type="Pfam" id="PF25244"/>
    </source>
</evidence>
<reference evidence="2" key="2">
    <citation type="submission" date="2023-03" db="EMBL/GenBank/DDBJ databases">
        <authorList>
            <person name="Inwood S.N."/>
            <person name="Skelly J.G."/>
            <person name="Guhlin J."/>
            <person name="Harrop T.W.R."/>
            <person name="Goldson S.G."/>
            <person name="Dearden P.K."/>
        </authorList>
    </citation>
    <scope>NUCLEOTIDE SEQUENCE</scope>
    <source>
        <strain evidence="2">Irish</strain>
        <tissue evidence="2">Whole body</tissue>
    </source>
</reference>
<dbReference type="GO" id="GO:0003676">
    <property type="term" value="F:nucleic acid binding"/>
    <property type="evidence" value="ECO:0007669"/>
    <property type="project" value="InterPro"/>
</dbReference>
<protein>
    <recommendedName>
        <fullName evidence="1">PML C-terminal domain-containing protein</fullName>
    </recommendedName>
</protein>
<dbReference type="Pfam" id="PF25244">
    <property type="entry name" value="PML_C"/>
    <property type="match status" value="1"/>
</dbReference>